<name>A0A6A6W204_9PEZI</name>
<evidence type="ECO:0000256" key="1">
    <source>
        <dbReference type="SAM" id="MobiDB-lite"/>
    </source>
</evidence>
<dbReference type="RefSeq" id="XP_033598058.1">
    <property type="nucleotide sequence ID" value="XM_033747361.1"/>
</dbReference>
<evidence type="ECO:0000313" key="2">
    <source>
        <dbReference type="EMBL" id="KAF2755607.1"/>
    </source>
</evidence>
<feature type="region of interest" description="Disordered" evidence="1">
    <location>
        <begin position="187"/>
        <end position="210"/>
    </location>
</feature>
<organism evidence="2 3">
    <name type="scientific">Pseudovirgaria hyperparasitica</name>
    <dbReference type="NCBI Taxonomy" id="470096"/>
    <lineage>
        <taxon>Eukaryota</taxon>
        <taxon>Fungi</taxon>
        <taxon>Dikarya</taxon>
        <taxon>Ascomycota</taxon>
        <taxon>Pezizomycotina</taxon>
        <taxon>Dothideomycetes</taxon>
        <taxon>Dothideomycetes incertae sedis</taxon>
        <taxon>Acrospermales</taxon>
        <taxon>Acrospermaceae</taxon>
        <taxon>Pseudovirgaria</taxon>
    </lineage>
</organism>
<dbReference type="AlphaFoldDB" id="A0A6A6W204"/>
<reference evidence="2" key="1">
    <citation type="journal article" date="2020" name="Stud. Mycol.">
        <title>101 Dothideomycetes genomes: a test case for predicting lifestyles and emergence of pathogens.</title>
        <authorList>
            <person name="Haridas S."/>
            <person name="Albert R."/>
            <person name="Binder M."/>
            <person name="Bloem J."/>
            <person name="Labutti K."/>
            <person name="Salamov A."/>
            <person name="Andreopoulos B."/>
            <person name="Baker S."/>
            <person name="Barry K."/>
            <person name="Bills G."/>
            <person name="Bluhm B."/>
            <person name="Cannon C."/>
            <person name="Castanera R."/>
            <person name="Culley D."/>
            <person name="Daum C."/>
            <person name="Ezra D."/>
            <person name="Gonzalez J."/>
            <person name="Henrissat B."/>
            <person name="Kuo A."/>
            <person name="Liang C."/>
            <person name="Lipzen A."/>
            <person name="Lutzoni F."/>
            <person name="Magnuson J."/>
            <person name="Mondo S."/>
            <person name="Nolan M."/>
            <person name="Ohm R."/>
            <person name="Pangilinan J."/>
            <person name="Park H.-J."/>
            <person name="Ramirez L."/>
            <person name="Alfaro M."/>
            <person name="Sun H."/>
            <person name="Tritt A."/>
            <person name="Yoshinaga Y."/>
            <person name="Zwiers L.-H."/>
            <person name="Turgeon B."/>
            <person name="Goodwin S."/>
            <person name="Spatafora J."/>
            <person name="Crous P."/>
            <person name="Grigoriev I."/>
        </authorList>
    </citation>
    <scope>NUCLEOTIDE SEQUENCE</scope>
    <source>
        <strain evidence="2">CBS 121739</strain>
    </source>
</reference>
<dbReference type="EMBL" id="ML996577">
    <property type="protein sequence ID" value="KAF2755607.1"/>
    <property type="molecule type" value="Genomic_DNA"/>
</dbReference>
<dbReference type="GeneID" id="54488415"/>
<gene>
    <name evidence="2" type="ORF">EJ05DRAFT_503069</name>
</gene>
<accession>A0A6A6W204</accession>
<protein>
    <submittedName>
        <fullName evidence="2">Uncharacterized protein</fullName>
    </submittedName>
</protein>
<keyword evidence="3" id="KW-1185">Reference proteome</keyword>
<dbReference type="Proteomes" id="UP000799437">
    <property type="component" value="Unassembled WGS sequence"/>
</dbReference>
<evidence type="ECO:0000313" key="3">
    <source>
        <dbReference type="Proteomes" id="UP000799437"/>
    </source>
</evidence>
<sequence>MSPQSITSAPLPSSTQIRSLLPTNTRHNLTKGVAVPTWLVDNTKLPGSKQQPFVLLRLRYDNTSLWTAEVGEVYKYITTAYLLLITILPDSSDLATQDQPSPNRLHRFYSLHIASEIWFIRIYDVWLSWIPGLSLLWLMPARSGVHRSPCTNDSNPGSSNPQTIQKEYTGALERGLVKQRVRGKGIRDIRKPYNGTKKERDTHFDTGEKA</sequence>
<proteinExistence type="predicted"/>